<name>A0A8J9US05_9NEOP</name>
<dbReference type="AlphaFoldDB" id="A0A8J9US05"/>
<reference evidence="1" key="1">
    <citation type="submission" date="2021-12" db="EMBL/GenBank/DDBJ databases">
        <authorList>
            <person name="Martin H S."/>
        </authorList>
    </citation>
    <scope>NUCLEOTIDE SEQUENCE</scope>
</reference>
<protein>
    <submittedName>
        <fullName evidence="1">Uncharacterized protein</fullName>
    </submittedName>
</protein>
<sequence>MKRLLEALPSWLIIQWPSVNVCRSHKVRPRDSPYVCPIELSSVLKHLILQHATQLCCRIRKQMSSAYHRFVLLRFGCSKAFL</sequence>
<accession>A0A8J9US05</accession>
<organism evidence="1 2">
    <name type="scientific">Brenthis ino</name>
    <name type="common">lesser marbled fritillary</name>
    <dbReference type="NCBI Taxonomy" id="405034"/>
    <lineage>
        <taxon>Eukaryota</taxon>
        <taxon>Metazoa</taxon>
        <taxon>Ecdysozoa</taxon>
        <taxon>Arthropoda</taxon>
        <taxon>Hexapoda</taxon>
        <taxon>Insecta</taxon>
        <taxon>Pterygota</taxon>
        <taxon>Neoptera</taxon>
        <taxon>Endopterygota</taxon>
        <taxon>Lepidoptera</taxon>
        <taxon>Glossata</taxon>
        <taxon>Ditrysia</taxon>
        <taxon>Papilionoidea</taxon>
        <taxon>Nymphalidae</taxon>
        <taxon>Heliconiinae</taxon>
        <taxon>Argynnini</taxon>
        <taxon>Brenthis</taxon>
    </lineage>
</organism>
<keyword evidence="2" id="KW-1185">Reference proteome</keyword>
<gene>
    <name evidence="1" type="ORF">BINO364_LOCUS849</name>
</gene>
<feature type="non-terminal residue" evidence="1">
    <location>
        <position position="82"/>
    </location>
</feature>
<evidence type="ECO:0000313" key="1">
    <source>
        <dbReference type="EMBL" id="CAH0713720.1"/>
    </source>
</evidence>
<proteinExistence type="predicted"/>
<dbReference type="Proteomes" id="UP000838878">
    <property type="component" value="Chromosome 1"/>
</dbReference>
<dbReference type="EMBL" id="OV170221">
    <property type="protein sequence ID" value="CAH0713720.1"/>
    <property type="molecule type" value="Genomic_DNA"/>
</dbReference>
<evidence type="ECO:0000313" key="2">
    <source>
        <dbReference type="Proteomes" id="UP000838878"/>
    </source>
</evidence>